<keyword evidence="2" id="KW-0560">Oxidoreductase</keyword>
<dbReference type="AlphaFoldDB" id="A0A7C8M4G6"/>
<dbReference type="SUPFAM" id="SSF51197">
    <property type="entry name" value="Clavaminate synthase-like"/>
    <property type="match status" value="1"/>
</dbReference>
<evidence type="ECO:0000313" key="5">
    <source>
        <dbReference type="EMBL" id="KAF2868456.1"/>
    </source>
</evidence>
<accession>A0A7C8M4G6</accession>
<evidence type="ECO:0000256" key="1">
    <source>
        <dbReference type="ARBA" id="ARBA00008056"/>
    </source>
</evidence>
<dbReference type="EMBL" id="JAADJZ010000019">
    <property type="protein sequence ID" value="KAF2868456.1"/>
    <property type="molecule type" value="Genomic_DNA"/>
</dbReference>
<proteinExistence type="inferred from homology"/>
<comment type="similarity">
    <text evidence="1 2">Belongs to the iron/ascorbate-dependent oxidoreductase family.</text>
</comment>
<dbReference type="Proteomes" id="UP000481861">
    <property type="component" value="Unassembled WGS sequence"/>
</dbReference>
<dbReference type="InterPro" id="IPR005123">
    <property type="entry name" value="Oxoglu/Fe-dep_dioxygenase_dom"/>
</dbReference>
<dbReference type="PANTHER" id="PTHR47990">
    <property type="entry name" value="2-OXOGLUTARATE (2OG) AND FE(II)-DEPENDENT OXYGENASE SUPERFAMILY PROTEIN-RELATED"/>
    <property type="match status" value="1"/>
</dbReference>
<dbReference type="GO" id="GO:0051213">
    <property type="term" value="F:dioxygenase activity"/>
    <property type="evidence" value="ECO:0007669"/>
    <property type="project" value="UniProtKB-KW"/>
</dbReference>
<evidence type="ECO:0000313" key="6">
    <source>
        <dbReference type="Proteomes" id="UP000481861"/>
    </source>
</evidence>
<dbReference type="Pfam" id="PF14226">
    <property type="entry name" value="DIOX_N"/>
    <property type="match status" value="1"/>
</dbReference>
<keyword evidence="5" id="KW-0223">Dioxygenase</keyword>
<keyword evidence="2" id="KW-0479">Metal-binding</keyword>
<dbReference type="InterPro" id="IPR026992">
    <property type="entry name" value="DIOX_N"/>
</dbReference>
<feature type="domain" description="Fe2OG dioxygenase" evidence="4">
    <location>
        <begin position="197"/>
        <end position="303"/>
    </location>
</feature>
<gene>
    <name evidence="5" type="ORF">BDV95DRAFT_549578</name>
</gene>
<keyword evidence="2" id="KW-0408">Iron</keyword>
<name>A0A7C8M4G6_9PLEO</name>
<feature type="compositionally biased region" description="Basic and acidic residues" evidence="3">
    <location>
        <begin position="100"/>
        <end position="113"/>
    </location>
</feature>
<protein>
    <submittedName>
        <fullName evidence="5">Putative leucoanthocyanidin dioxygenase</fullName>
    </submittedName>
</protein>
<dbReference type="Gene3D" id="2.60.120.330">
    <property type="entry name" value="B-lactam Antibiotic, Isopenicillin N Synthase, Chain"/>
    <property type="match status" value="1"/>
</dbReference>
<evidence type="ECO:0000256" key="3">
    <source>
        <dbReference type="SAM" id="MobiDB-lite"/>
    </source>
</evidence>
<dbReference type="Pfam" id="PF03171">
    <property type="entry name" value="2OG-FeII_Oxy"/>
    <property type="match status" value="1"/>
</dbReference>
<evidence type="ECO:0000259" key="4">
    <source>
        <dbReference type="PROSITE" id="PS51471"/>
    </source>
</evidence>
<dbReference type="GO" id="GO:0044283">
    <property type="term" value="P:small molecule biosynthetic process"/>
    <property type="evidence" value="ECO:0007669"/>
    <property type="project" value="UniProtKB-ARBA"/>
</dbReference>
<dbReference type="InterPro" id="IPR044861">
    <property type="entry name" value="IPNS-like_FE2OG_OXY"/>
</dbReference>
<evidence type="ECO:0000256" key="2">
    <source>
        <dbReference type="RuleBase" id="RU003682"/>
    </source>
</evidence>
<organism evidence="5 6">
    <name type="scientific">Massariosphaeria phaeospora</name>
    <dbReference type="NCBI Taxonomy" id="100035"/>
    <lineage>
        <taxon>Eukaryota</taxon>
        <taxon>Fungi</taxon>
        <taxon>Dikarya</taxon>
        <taxon>Ascomycota</taxon>
        <taxon>Pezizomycotina</taxon>
        <taxon>Dothideomycetes</taxon>
        <taxon>Pleosporomycetidae</taxon>
        <taxon>Pleosporales</taxon>
        <taxon>Pleosporales incertae sedis</taxon>
        <taxon>Massariosphaeria</taxon>
    </lineage>
</organism>
<sequence length="344" mass="38500">MTKSGPHTYGTHNDSDVPIVDISPFTSNGNLESRKRAAQELAGKGRVNGCVGITGHGVSPELLAEAFKITKKLFDLPYGEKMKAPHPDGPTPHRGYSGTGRERGAAKTETESWDGVKKQDYEGIIDYKESYEIGSEENEVQYNIWLPEDVFPEFRPFTTKFYWELHKAAMAILKVLIESLELTESEAGSVRALHGGHDNQLRLLHYPPIGANQLENQYASRLGAHTDWSAFTMLFQDSHGGLQFLDRASGDFIDAVPQDGVLYKNIGDMFQRVSNGFYPSALHRVVVKNPGNARYSIPYFVPPSSDGVIEPQPSRVAKDGKRLYELVTFKEYSEQMFRTINMYS</sequence>
<reference evidence="5 6" key="1">
    <citation type="submission" date="2020-01" db="EMBL/GenBank/DDBJ databases">
        <authorList>
            <consortium name="DOE Joint Genome Institute"/>
            <person name="Haridas S."/>
            <person name="Albert R."/>
            <person name="Binder M."/>
            <person name="Bloem J."/>
            <person name="Labutti K."/>
            <person name="Salamov A."/>
            <person name="Andreopoulos B."/>
            <person name="Baker S.E."/>
            <person name="Barry K."/>
            <person name="Bills G."/>
            <person name="Bluhm B.H."/>
            <person name="Cannon C."/>
            <person name="Castanera R."/>
            <person name="Culley D.E."/>
            <person name="Daum C."/>
            <person name="Ezra D."/>
            <person name="Gonzalez J.B."/>
            <person name="Henrissat B."/>
            <person name="Kuo A."/>
            <person name="Liang C."/>
            <person name="Lipzen A."/>
            <person name="Lutzoni F."/>
            <person name="Magnuson J."/>
            <person name="Mondo S."/>
            <person name="Nolan M."/>
            <person name="Ohm R."/>
            <person name="Pangilinan J."/>
            <person name="Park H.-J.H."/>
            <person name="Ramirez L."/>
            <person name="Alfaro M."/>
            <person name="Sun H."/>
            <person name="Tritt A."/>
            <person name="Yoshinaga Y."/>
            <person name="Zwiers L.-H.L."/>
            <person name="Turgeon B.G."/>
            <person name="Goodwin S.B."/>
            <person name="Spatafora J.W."/>
            <person name="Crous P.W."/>
            <person name="Grigoriev I.V."/>
        </authorList>
    </citation>
    <scope>NUCLEOTIDE SEQUENCE [LARGE SCALE GENOMIC DNA]</scope>
    <source>
        <strain evidence="5 6">CBS 611.86</strain>
    </source>
</reference>
<dbReference type="OrthoDB" id="288590at2759"/>
<dbReference type="GO" id="GO:0046872">
    <property type="term" value="F:metal ion binding"/>
    <property type="evidence" value="ECO:0007669"/>
    <property type="project" value="UniProtKB-KW"/>
</dbReference>
<dbReference type="PROSITE" id="PS51471">
    <property type="entry name" value="FE2OG_OXY"/>
    <property type="match status" value="1"/>
</dbReference>
<dbReference type="InterPro" id="IPR027443">
    <property type="entry name" value="IPNS-like_sf"/>
</dbReference>
<keyword evidence="6" id="KW-1185">Reference proteome</keyword>
<feature type="region of interest" description="Disordered" evidence="3">
    <location>
        <begin position="1"/>
        <end position="29"/>
    </location>
</feature>
<dbReference type="InterPro" id="IPR050231">
    <property type="entry name" value="Iron_ascorbate_oxido_reductase"/>
</dbReference>
<feature type="region of interest" description="Disordered" evidence="3">
    <location>
        <begin position="81"/>
        <end position="113"/>
    </location>
</feature>
<comment type="caution">
    <text evidence="5">The sequence shown here is derived from an EMBL/GenBank/DDBJ whole genome shotgun (WGS) entry which is preliminary data.</text>
</comment>